<name>A0A0C9WS23_9AGAR</name>
<feature type="compositionally biased region" description="Basic and acidic residues" evidence="1">
    <location>
        <begin position="318"/>
        <end position="331"/>
    </location>
</feature>
<evidence type="ECO:0000256" key="1">
    <source>
        <dbReference type="SAM" id="MobiDB-lite"/>
    </source>
</evidence>
<feature type="compositionally biased region" description="Basic residues" evidence="1">
    <location>
        <begin position="366"/>
        <end position="389"/>
    </location>
</feature>
<dbReference type="EMBL" id="KN839111">
    <property type="protein sequence ID" value="KIJ90788.1"/>
    <property type="molecule type" value="Genomic_DNA"/>
</dbReference>
<dbReference type="Proteomes" id="UP000054477">
    <property type="component" value="Unassembled WGS sequence"/>
</dbReference>
<dbReference type="HOGENOM" id="CLU_021048_0_0_1"/>
<accession>A0A0C9WS23</accession>
<proteinExistence type="predicted"/>
<keyword evidence="3" id="KW-1185">Reference proteome</keyword>
<feature type="compositionally biased region" description="Polar residues" evidence="1">
    <location>
        <begin position="438"/>
        <end position="455"/>
    </location>
</feature>
<dbReference type="STRING" id="1095629.A0A0C9WS23"/>
<protein>
    <submittedName>
        <fullName evidence="2">Unplaced genomic scaffold K443scaffold_576, whole genome shotgun sequence</fullName>
    </submittedName>
</protein>
<dbReference type="AlphaFoldDB" id="A0A0C9WS23"/>
<evidence type="ECO:0000313" key="3">
    <source>
        <dbReference type="Proteomes" id="UP000054477"/>
    </source>
</evidence>
<feature type="region of interest" description="Disordered" evidence="1">
    <location>
        <begin position="318"/>
        <end position="455"/>
    </location>
</feature>
<gene>
    <name evidence="2" type="ORF">K443DRAFT_14946</name>
</gene>
<dbReference type="OrthoDB" id="3059271at2759"/>
<evidence type="ECO:0000313" key="2">
    <source>
        <dbReference type="EMBL" id="KIJ90788.1"/>
    </source>
</evidence>
<reference evidence="3" key="2">
    <citation type="submission" date="2015-01" db="EMBL/GenBank/DDBJ databases">
        <title>Evolutionary Origins and Diversification of the Mycorrhizal Mutualists.</title>
        <authorList>
            <consortium name="DOE Joint Genome Institute"/>
            <consortium name="Mycorrhizal Genomics Consortium"/>
            <person name="Kohler A."/>
            <person name="Kuo A."/>
            <person name="Nagy L.G."/>
            <person name="Floudas D."/>
            <person name="Copeland A."/>
            <person name="Barry K.W."/>
            <person name="Cichocki N."/>
            <person name="Veneault-Fourrey C."/>
            <person name="LaButti K."/>
            <person name="Lindquist E.A."/>
            <person name="Lipzen A."/>
            <person name="Lundell T."/>
            <person name="Morin E."/>
            <person name="Murat C."/>
            <person name="Riley R."/>
            <person name="Ohm R."/>
            <person name="Sun H."/>
            <person name="Tunlid A."/>
            <person name="Henrissat B."/>
            <person name="Grigoriev I.V."/>
            <person name="Hibbett D.S."/>
            <person name="Martin F."/>
        </authorList>
    </citation>
    <scope>NUCLEOTIDE SEQUENCE [LARGE SCALE GENOMIC DNA]</scope>
    <source>
        <strain evidence="3">LaAM-08-1</strain>
    </source>
</reference>
<feature type="non-terminal residue" evidence="2">
    <location>
        <position position="620"/>
    </location>
</feature>
<feature type="region of interest" description="Disordered" evidence="1">
    <location>
        <begin position="472"/>
        <end position="539"/>
    </location>
</feature>
<feature type="compositionally biased region" description="Polar residues" evidence="1">
    <location>
        <begin position="335"/>
        <end position="360"/>
    </location>
</feature>
<feature type="compositionally biased region" description="Pro residues" evidence="1">
    <location>
        <begin position="510"/>
        <end position="539"/>
    </location>
</feature>
<organism evidence="2 3">
    <name type="scientific">Laccaria amethystina LaAM-08-1</name>
    <dbReference type="NCBI Taxonomy" id="1095629"/>
    <lineage>
        <taxon>Eukaryota</taxon>
        <taxon>Fungi</taxon>
        <taxon>Dikarya</taxon>
        <taxon>Basidiomycota</taxon>
        <taxon>Agaricomycotina</taxon>
        <taxon>Agaricomycetes</taxon>
        <taxon>Agaricomycetidae</taxon>
        <taxon>Agaricales</taxon>
        <taxon>Agaricineae</taxon>
        <taxon>Hydnangiaceae</taxon>
        <taxon>Laccaria</taxon>
    </lineage>
</organism>
<feature type="compositionally biased region" description="Acidic residues" evidence="1">
    <location>
        <begin position="396"/>
        <end position="417"/>
    </location>
</feature>
<sequence>MSASNTDKGQGTSADVPPQGVDHLVPLVTLKKNWAKGERQTFLTSHLDTYKDACLVSRASAAQALDKIINAYFVKFHWSLAHTSLPGVLPLVRFDADGFEILSAEEAIHKGQVIAAMKKSAKKDDPIAILLHRLLGDPSPPKRHAGWEAWGKDNFQSLKADFDAEFEATNGLEKNRVKECNKFKRQEFAKLSEDEKEKWSEVVRLEWEEAKRLIKDRELTPRLLEPADAQKVLDSLPSVLGPLIEGVGEAIGMHVTVLIGGPEPKKQGQLNTISMHYGVDKQAVPKVWGQADKAGFKLVTNAFTAFLETCYSTEEQRARTLAKDSHQDDLLHPTNAPSDPSQAPSTSAKLPSASKASDSELSAHVGGKRKRNVKGKDGKKSKKQKKQEKKRAFVVSDDDDEDEEESDKEKAGDDDDNSGNGEELPRRHSNRLKGFNTGMITPSEEPSTLTDTSTVAAPAGCPLVRSAQLDQSVPRLFLAPPPTPSSSPTRTPLTHGPAPPSQPSQSTTPLPVPRLLPQPSPQPSPPLVMPQPPPKPPLPLDSSWPAWFQRAYTDLSLAYLSAELTSAIRIYVDFEKKAGFVVGSPNAGFKVDNRPPEVAFWVGRGRKSAPLVKDLPSFEA</sequence>
<reference evidence="2 3" key="1">
    <citation type="submission" date="2014-04" db="EMBL/GenBank/DDBJ databases">
        <authorList>
            <consortium name="DOE Joint Genome Institute"/>
            <person name="Kuo A."/>
            <person name="Kohler A."/>
            <person name="Nagy L.G."/>
            <person name="Floudas D."/>
            <person name="Copeland A."/>
            <person name="Barry K.W."/>
            <person name="Cichocki N."/>
            <person name="Veneault-Fourrey C."/>
            <person name="LaButti K."/>
            <person name="Lindquist E.A."/>
            <person name="Lipzen A."/>
            <person name="Lundell T."/>
            <person name="Morin E."/>
            <person name="Murat C."/>
            <person name="Sun H."/>
            <person name="Tunlid A."/>
            <person name="Henrissat B."/>
            <person name="Grigoriev I.V."/>
            <person name="Hibbett D.S."/>
            <person name="Martin F."/>
            <person name="Nordberg H.P."/>
            <person name="Cantor M.N."/>
            <person name="Hua S.X."/>
        </authorList>
    </citation>
    <scope>NUCLEOTIDE SEQUENCE [LARGE SCALE GENOMIC DNA]</scope>
    <source>
        <strain evidence="2 3">LaAM-08-1</strain>
    </source>
</reference>